<dbReference type="Proteomes" id="UP000738431">
    <property type="component" value="Chromosome"/>
</dbReference>
<dbReference type="InterPro" id="IPR008928">
    <property type="entry name" value="6-hairpin_glycosidase_sf"/>
</dbReference>
<evidence type="ECO:0000259" key="3">
    <source>
        <dbReference type="Pfam" id="PF21307"/>
    </source>
</evidence>
<feature type="domain" description="Glycosyl hydrolase family 95 catalytic" evidence="4">
    <location>
        <begin position="303"/>
        <end position="707"/>
    </location>
</feature>
<dbReference type="Gene3D" id="2.70.98.50">
    <property type="entry name" value="putative glycoside hydrolase family protein from bacillus halodurans"/>
    <property type="match status" value="1"/>
</dbReference>
<dbReference type="PIRSF" id="PIRSF007663">
    <property type="entry name" value="UCP007663"/>
    <property type="match status" value="1"/>
</dbReference>
<dbReference type="InterPro" id="IPR012341">
    <property type="entry name" value="6hp_glycosidase-like_sf"/>
</dbReference>
<dbReference type="Gene3D" id="1.50.10.10">
    <property type="match status" value="1"/>
</dbReference>
<dbReference type="RefSeq" id="WP_221030465.1">
    <property type="nucleotide sequence ID" value="NZ_CP139781.1"/>
</dbReference>
<dbReference type="PANTHER" id="PTHR31084">
    <property type="entry name" value="ALPHA-L-FUCOSIDASE 2"/>
    <property type="match status" value="1"/>
</dbReference>
<dbReference type="Pfam" id="PF22124">
    <property type="entry name" value="Glyco_hydro_95_cat"/>
    <property type="match status" value="1"/>
</dbReference>
<feature type="domain" description="Alpha fucosidase A-like C-terminal" evidence="3">
    <location>
        <begin position="709"/>
        <end position="771"/>
    </location>
</feature>
<name>A0ABZ1C976_9BACT</name>
<dbReference type="PANTHER" id="PTHR31084:SF0">
    <property type="entry name" value="ALPHA-L-FUCOSIDASE 2"/>
    <property type="match status" value="1"/>
</dbReference>
<feature type="domain" description="Glycosyl hydrolase family 95 N-terminal" evidence="2">
    <location>
        <begin position="49"/>
        <end position="279"/>
    </location>
</feature>
<dbReference type="InterPro" id="IPR016518">
    <property type="entry name" value="Alpha-L-fucosidase"/>
</dbReference>
<keyword evidence="1" id="KW-0732">Signal</keyword>
<accession>A0ABZ1C976</accession>
<evidence type="ECO:0000313" key="6">
    <source>
        <dbReference type="Proteomes" id="UP000738431"/>
    </source>
</evidence>
<organism evidence="5 6">
    <name type="scientific">Actomonas aquatica</name>
    <dbReference type="NCBI Taxonomy" id="2866162"/>
    <lineage>
        <taxon>Bacteria</taxon>
        <taxon>Pseudomonadati</taxon>
        <taxon>Verrucomicrobiota</taxon>
        <taxon>Opitutia</taxon>
        <taxon>Opitutales</taxon>
        <taxon>Opitutaceae</taxon>
        <taxon>Actomonas</taxon>
    </lineage>
</organism>
<dbReference type="GO" id="GO:0016787">
    <property type="term" value="F:hydrolase activity"/>
    <property type="evidence" value="ECO:0007669"/>
    <property type="project" value="UniProtKB-KW"/>
</dbReference>
<feature type="chain" id="PRO_5047314195" evidence="1">
    <location>
        <begin position="43"/>
        <end position="789"/>
    </location>
</feature>
<keyword evidence="6" id="KW-1185">Reference proteome</keyword>
<dbReference type="EMBL" id="CP139781">
    <property type="protein sequence ID" value="WRQ88257.1"/>
    <property type="molecule type" value="Genomic_DNA"/>
</dbReference>
<dbReference type="SUPFAM" id="SSF48208">
    <property type="entry name" value="Six-hairpin glycosidases"/>
    <property type="match status" value="1"/>
</dbReference>
<dbReference type="Pfam" id="PF14498">
    <property type="entry name" value="Glyco_hyd_65N_2"/>
    <property type="match status" value="1"/>
</dbReference>
<dbReference type="Gene3D" id="2.60.40.1180">
    <property type="entry name" value="Golgi alpha-mannosidase II"/>
    <property type="match status" value="1"/>
</dbReference>
<evidence type="ECO:0000313" key="5">
    <source>
        <dbReference type="EMBL" id="WRQ88257.1"/>
    </source>
</evidence>
<sequence length="789" mass="85534">MTFSLIPQVATSVSEWLRRSRHSLTLVATVAACAVTSTSAFAATGTSRLWYRQPAAVWTEALPVGNGRLGAMVHGAPAEEHLQLNEDTLWSGGPHEYQREGAYQVLPEIRRLLWAGEQDAAEELAMREFMSEPLRQMMYQPLGDVHLSLPGHEGATDYVRDLDLHTAVATVKYRVGEVSYTRETFSSAPDQVIVQHLSANQAGAISGTVRLSTVHPNYVVRLVGNELHLSGRVGGDGLIFAARLKVLTEGGRTSIGPDGITIDQADAVTVLITGASAYQRFDDIDGAPELRCAEALAAAATQSYADLRAAHVADYAALYDRVELDLGSTAIAAEPTDVRLEQADKSGDPAMATLLFNYGRYLLISSSRPGSAPANLQGIWNDLTKPSWGSKYTTNINLEMNYWPAEVANLSECAEPLFAMIDDLEISGAKTAQAHYNAPGWVLHHNTDGWRGTAPINHANHGIWPTGGAWLSWHLWEHWRFSGDRTFLAERAYPAMKGAAEFFVATLVEDPTTGRLISGPSNSPEHGGLVMGPTMDHQLIRALFGATAEAAAELDLDPEFAAQLTTMAARIAPNQIGQHGQLQEWLEDKDDPTNNHRHVSHLWGVFPGEDITWSQPDLMRAAQQSLEFRGDGGTGWSLGWKISLWARFLDGDHAHKILLNQLNLVRDDPVTRKSKGGGGVYPNLFDAHPPFQIDGNFAATAGICEMLVQSHTGEIVLLPALPTAWPNGSVRGLRVRGGFEIDLTWQDGAVQTVNLRSAKGGTAKLRVGDKTTDVVLAAGGSVTLQGELN</sequence>
<reference evidence="5 6" key="1">
    <citation type="submission" date="2023-12" db="EMBL/GenBank/DDBJ databases">
        <title>Description of an unclassified Opitutus bacterium of Verrucomicrobiota.</title>
        <authorList>
            <person name="Zhang D.-F."/>
        </authorList>
    </citation>
    <scope>NUCLEOTIDE SEQUENCE [LARGE SCALE GENOMIC DNA]</scope>
    <source>
        <strain evidence="5 6">WL0086</strain>
    </source>
</reference>
<dbReference type="InterPro" id="IPR054363">
    <property type="entry name" value="GH95_cat"/>
</dbReference>
<evidence type="ECO:0000259" key="2">
    <source>
        <dbReference type="Pfam" id="PF14498"/>
    </source>
</evidence>
<keyword evidence="5" id="KW-0378">Hydrolase</keyword>
<feature type="signal peptide" evidence="1">
    <location>
        <begin position="1"/>
        <end position="42"/>
    </location>
</feature>
<dbReference type="Pfam" id="PF21307">
    <property type="entry name" value="Glyco_hydro_95_C"/>
    <property type="match status" value="1"/>
</dbReference>
<dbReference type="InterPro" id="IPR049053">
    <property type="entry name" value="AFCA-like_C"/>
</dbReference>
<proteinExistence type="predicted"/>
<evidence type="ECO:0000259" key="4">
    <source>
        <dbReference type="Pfam" id="PF22124"/>
    </source>
</evidence>
<protein>
    <submittedName>
        <fullName evidence="5">Glycoside hydrolase family 95 protein</fullName>
    </submittedName>
</protein>
<dbReference type="InterPro" id="IPR013780">
    <property type="entry name" value="Glyco_hydro_b"/>
</dbReference>
<evidence type="ECO:0000256" key="1">
    <source>
        <dbReference type="SAM" id="SignalP"/>
    </source>
</evidence>
<dbReference type="InterPro" id="IPR027414">
    <property type="entry name" value="GH95_N_dom"/>
</dbReference>
<gene>
    <name evidence="5" type="ORF">K1X11_002490</name>
</gene>